<feature type="domain" description="Rho termination factor-like N-terminal" evidence="2">
    <location>
        <begin position="63"/>
        <end position="91"/>
    </location>
</feature>
<feature type="region of interest" description="Disordered" evidence="1">
    <location>
        <begin position="32"/>
        <end position="54"/>
    </location>
</feature>
<dbReference type="RefSeq" id="WP_239771898.1">
    <property type="nucleotide sequence ID" value="NZ_JANILD010000010.1"/>
</dbReference>
<dbReference type="AlphaFoldDB" id="A0AAW5LTV3"/>
<evidence type="ECO:0000256" key="1">
    <source>
        <dbReference type="SAM" id="MobiDB-lite"/>
    </source>
</evidence>
<proteinExistence type="predicted"/>
<reference evidence="3" key="1">
    <citation type="submission" date="2022-07" db="EMBL/GenBank/DDBJ databases">
        <title>Bacterial species isolated from the porcine tonsil microbiota.</title>
        <authorList>
            <person name="Oliveira I.M.F."/>
        </authorList>
    </citation>
    <scope>NUCLEOTIDE SEQUENCE</scope>
    <source>
        <strain evidence="3">8QC2O2</strain>
    </source>
</reference>
<name>A0AAW5LTV3_MAMSC</name>
<accession>A0AAW5LTV3</accession>
<dbReference type="Pfam" id="PF07498">
    <property type="entry name" value="Rho_N"/>
    <property type="match status" value="1"/>
</dbReference>
<evidence type="ECO:0000259" key="2">
    <source>
        <dbReference type="Pfam" id="PF07498"/>
    </source>
</evidence>
<evidence type="ECO:0000313" key="3">
    <source>
        <dbReference type="EMBL" id="MCQ9305004.1"/>
    </source>
</evidence>
<dbReference type="EMBL" id="JANILD010000010">
    <property type="protein sequence ID" value="MCQ9305004.1"/>
    <property type="molecule type" value="Genomic_DNA"/>
</dbReference>
<dbReference type="InterPro" id="IPR011112">
    <property type="entry name" value="Rho-like_N"/>
</dbReference>
<organism evidence="3 4">
    <name type="scientific">Mammaliicoccus sciuri</name>
    <name type="common">Staphylococcus sciuri</name>
    <dbReference type="NCBI Taxonomy" id="1296"/>
    <lineage>
        <taxon>Bacteria</taxon>
        <taxon>Bacillati</taxon>
        <taxon>Bacillota</taxon>
        <taxon>Bacilli</taxon>
        <taxon>Bacillales</taxon>
        <taxon>Staphylococcaceae</taxon>
        <taxon>Mammaliicoccus</taxon>
    </lineage>
</organism>
<protein>
    <submittedName>
        <fullName evidence="3">Rho termination factor N-terminal domain-containing protein</fullName>
    </submittedName>
</protein>
<dbReference type="Proteomes" id="UP001204068">
    <property type="component" value="Unassembled WGS sequence"/>
</dbReference>
<comment type="caution">
    <text evidence="3">The sequence shown here is derived from an EMBL/GenBank/DDBJ whole genome shotgun (WGS) entry which is preliminary data.</text>
</comment>
<evidence type="ECO:0000313" key="4">
    <source>
        <dbReference type="Proteomes" id="UP001204068"/>
    </source>
</evidence>
<dbReference type="GO" id="GO:0006353">
    <property type="term" value="P:DNA-templated transcription termination"/>
    <property type="evidence" value="ECO:0007669"/>
    <property type="project" value="InterPro"/>
</dbReference>
<gene>
    <name evidence="3" type="ORF">NQ032_15445</name>
</gene>
<sequence length="99" mass="11426">MTYKVINYFTDLQDDNHEYNVGDVFPRSGKQVSEERLTELSNTSNRQGKPLIERVDEQLSYSDMNVSELKKLAKNRDIEGFSSMKKAKLIEVLEGNDHV</sequence>